<dbReference type="AlphaFoldDB" id="A0A830GDK9"/>
<keyword evidence="2" id="KW-1185">Reference proteome</keyword>
<organism evidence="1 2">
    <name type="scientific">Halarchaeum nitratireducens</name>
    <dbReference type="NCBI Taxonomy" id="489913"/>
    <lineage>
        <taxon>Archaea</taxon>
        <taxon>Methanobacteriati</taxon>
        <taxon>Methanobacteriota</taxon>
        <taxon>Stenosarchaea group</taxon>
        <taxon>Halobacteria</taxon>
        <taxon>Halobacteriales</taxon>
        <taxon>Halobacteriaceae</taxon>
    </lineage>
</organism>
<protein>
    <submittedName>
        <fullName evidence="1">Uncharacterized protein</fullName>
    </submittedName>
</protein>
<sequence>MRSRRRYAFASADRTVTSVHDAVFGVFGALEVLVPRRVVDFWFALATAESEDGDVELADRVYTAARIEEVVILAWLLARRRNRAAAE</sequence>
<gene>
    <name evidence="1" type="ORF">GCM10009021_23310</name>
</gene>
<reference evidence="1 2" key="1">
    <citation type="journal article" date="2019" name="Int. J. Syst. Evol. Microbiol.">
        <title>The Global Catalogue of Microorganisms (GCM) 10K type strain sequencing project: providing services to taxonomists for standard genome sequencing and annotation.</title>
        <authorList>
            <consortium name="The Broad Institute Genomics Platform"/>
            <consortium name="The Broad Institute Genome Sequencing Center for Infectious Disease"/>
            <person name="Wu L."/>
            <person name="Ma J."/>
        </authorList>
    </citation>
    <scope>NUCLEOTIDE SEQUENCE [LARGE SCALE GENOMIC DNA]</scope>
    <source>
        <strain evidence="1 2">JCM 16331</strain>
    </source>
</reference>
<dbReference type="Proteomes" id="UP000608850">
    <property type="component" value="Unassembled WGS sequence"/>
</dbReference>
<comment type="caution">
    <text evidence="1">The sequence shown here is derived from an EMBL/GenBank/DDBJ whole genome shotgun (WGS) entry which is preliminary data.</text>
</comment>
<evidence type="ECO:0000313" key="1">
    <source>
        <dbReference type="EMBL" id="GGN21405.1"/>
    </source>
</evidence>
<proteinExistence type="predicted"/>
<evidence type="ECO:0000313" key="2">
    <source>
        <dbReference type="Proteomes" id="UP000608850"/>
    </source>
</evidence>
<name>A0A830GDK9_9EURY</name>
<dbReference type="EMBL" id="BMOQ01000006">
    <property type="protein sequence ID" value="GGN21405.1"/>
    <property type="molecule type" value="Genomic_DNA"/>
</dbReference>
<accession>A0A830GDK9</accession>